<feature type="domain" description="Cyclic-phosphate processing Receiver" evidence="1">
    <location>
        <begin position="3"/>
        <end position="90"/>
    </location>
</feature>
<organism evidence="2 3">
    <name type="scientific">Chryseobacterium indoltheticum</name>
    <dbReference type="NCBI Taxonomy" id="254"/>
    <lineage>
        <taxon>Bacteria</taxon>
        <taxon>Pseudomonadati</taxon>
        <taxon>Bacteroidota</taxon>
        <taxon>Flavobacteriia</taxon>
        <taxon>Flavobacteriales</taxon>
        <taxon>Weeksellaceae</taxon>
        <taxon>Chryseobacterium group</taxon>
        <taxon>Chryseobacterium</taxon>
    </lineage>
</organism>
<dbReference type="RefSeq" id="WP_228428728.1">
    <property type="nucleotide sequence ID" value="NZ_UFVR01000004.1"/>
</dbReference>
<dbReference type="EMBL" id="UFVR01000004">
    <property type="protein sequence ID" value="SUX46059.1"/>
    <property type="molecule type" value="Genomic_DNA"/>
</dbReference>
<gene>
    <name evidence="2" type="ORF">NCTC13532_01587</name>
</gene>
<name>A0A381FHM3_9FLAO</name>
<protein>
    <recommendedName>
        <fullName evidence="1">Cyclic-phosphate processing Receiver domain-containing protein</fullName>
    </recommendedName>
</protein>
<reference evidence="2 3" key="1">
    <citation type="submission" date="2018-06" db="EMBL/GenBank/DDBJ databases">
        <authorList>
            <consortium name="Pathogen Informatics"/>
            <person name="Doyle S."/>
        </authorList>
    </citation>
    <scope>NUCLEOTIDE SEQUENCE [LARGE SCALE GENOMIC DNA]</scope>
    <source>
        <strain evidence="2 3">NCTC13532</strain>
    </source>
</reference>
<dbReference type="Pfam" id="PF20274">
    <property type="entry name" value="cREC_REC"/>
    <property type="match status" value="1"/>
</dbReference>
<evidence type="ECO:0000313" key="2">
    <source>
        <dbReference type="EMBL" id="SUX46059.1"/>
    </source>
</evidence>
<evidence type="ECO:0000313" key="3">
    <source>
        <dbReference type="Proteomes" id="UP000254282"/>
    </source>
</evidence>
<dbReference type="InterPro" id="IPR046909">
    <property type="entry name" value="cREC_REC"/>
</dbReference>
<dbReference type="AlphaFoldDB" id="A0A381FHM3"/>
<accession>A0A381FHM3</accession>
<proteinExistence type="predicted"/>
<sequence>MVNLYLDDVRQCPKGFILVTSYDEFVNFIIHCEWPTFISFDHDLGLGKTGYDCAKFLVEYCIEKQLNLPKFFVHSQNPVGKLNIESLLKNFQKFQDTEK</sequence>
<dbReference type="Proteomes" id="UP000254282">
    <property type="component" value="Unassembled WGS sequence"/>
</dbReference>
<evidence type="ECO:0000259" key="1">
    <source>
        <dbReference type="Pfam" id="PF20274"/>
    </source>
</evidence>